<dbReference type="InterPro" id="IPR036770">
    <property type="entry name" value="Ankyrin_rpt-contain_sf"/>
</dbReference>
<dbReference type="SUPFAM" id="SSF48403">
    <property type="entry name" value="Ankyrin repeat"/>
    <property type="match status" value="1"/>
</dbReference>
<feature type="repeat" description="ANK" evidence="3">
    <location>
        <begin position="78"/>
        <end position="114"/>
    </location>
</feature>
<organism evidence="5 6">
    <name type="scientific">Cristinia sonorae</name>
    <dbReference type="NCBI Taxonomy" id="1940300"/>
    <lineage>
        <taxon>Eukaryota</taxon>
        <taxon>Fungi</taxon>
        <taxon>Dikarya</taxon>
        <taxon>Basidiomycota</taxon>
        <taxon>Agaricomycotina</taxon>
        <taxon>Agaricomycetes</taxon>
        <taxon>Agaricomycetidae</taxon>
        <taxon>Agaricales</taxon>
        <taxon>Pleurotineae</taxon>
        <taxon>Stephanosporaceae</taxon>
        <taxon>Cristinia</taxon>
    </lineage>
</organism>
<comment type="caution">
    <text evidence="5">The sequence shown here is derived from an EMBL/GenBank/DDBJ whole genome shotgun (WGS) entry which is preliminary data.</text>
</comment>
<dbReference type="SMART" id="SM00248">
    <property type="entry name" value="ANK"/>
    <property type="match status" value="3"/>
</dbReference>
<dbReference type="PANTHER" id="PTHR24126:SF14">
    <property type="entry name" value="ANK_REP_REGION DOMAIN-CONTAINING PROTEIN"/>
    <property type="match status" value="1"/>
</dbReference>
<evidence type="ECO:0000256" key="3">
    <source>
        <dbReference type="PROSITE-ProRule" id="PRU00023"/>
    </source>
</evidence>
<dbReference type="Proteomes" id="UP000813824">
    <property type="component" value="Unassembled WGS sequence"/>
</dbReference>
<reference evidence="5" key="1">
    <citation type="journal article" date="2021" name="New Phytol.">
        <title>Evolutionary innovations through gain and loss of genes in the ectomycorrhizal Boletales.</title>
        <authorList>
            <person name="Wu G."/>
            <person name="Miyauchi S."/>
            <person name="Morin E."/>
            <person name="Kuo A."/>
            <person name="Drula E."/>
            <person name="Varga T."/>
            <person name="Kohler A."/>
            <person name="Feng B."/>
            <person name="Cao Y."/>
            <person name="Lipzen A."/>
            <person name="Daum C."/>
            <person name="Hundley H."/>
            <person name="Pangilinan J."/>
            <person name="Johnson J."/>
            <person name="Barry K."/>
            <person name="LaButti K."/>
            <person name="Ng V."/>
            <person name="Ahrendt S."/>
            <person name="Min B."/>
            <person name="Choi I.G."/>
            <person name="Park H."/>
            <person name="Plett J.M."/>
            <person name="Magnuson J."/>
            <person name="Spatafora J.W."/>
            <person name="Nagy L.G."/>
            <person name="Henrissat B."/>
            <person name="Grigoriev I.V."/>
            <person name="Yang Z.L."/>
            <person name="Xu J."/>
            <person name="Martin F.M."/>
        </authorList>
    </citation>
    <scope>NUCLEOTIDE SEQUENCE</scope>
    <source>
        <strain evidence="5">KKN 215</strain>
    </source>
</reference>
<dbReference type="InterPro" id="IPR002110">
    <property type="entry name" value="Ankyrin_rpt"/>
</dbReference>
<accession>A0A8K0ULB3</accession>
<dbReference type="Pfam" id="PF12796">
    <property type="entry name" value="Ank_2"/>
    <property type="match status" value="1"/>
</dbReference>
<dbReference type="AlphaFoldDB" id="A0A8K0ULB3"/>
<dbReference type="PROSITE" id="PS50297">
    <property type="entry name" value="ANK_REP_REGION"/>
    <property type="match status" value="1"/>
</dbReference>
<gene>
    <name evidence="5" type="ORF">BXZ70DRAFT_302046</name>
</gene>
<keyword evidence="2 3" id="KW-0040">ANK repeat</keyword>
<evidence type="ECO:0000256" key="1">
    <source>
        <dbReference type="ARBA" id="ARBA00022737"/>
    </source>
</evidence>
<name>A0A8K0ULB3_9AGAR</name>
<dbReference type="OrthoDB" id="9995210at2759"/>
<feature type="region of interest" description="Disordered" evidence="4">
    <location>
        <begin position="137"/>
        <end position="163"/>
    </location>
</feature>
<sequence length="163" mass="17514">MADETKGASNNQRLLAAAKEDNLELIQEVFEAGDFDINFQDGLGNTALHYAASLGCPEVLEEILSYDGCDVDPINRIEKATPLHLALRLEDPEMRKYIVESLLEAGADVKIKDKNGDTALDVVPSSDTELRAAIRKAQASASVSNDDFADDDDDEPGSGSGSE</sequence>
<evidence type="ECO:0000313" key="5">
    <source>
        <dbReference type="EMBL" id="KAH8099456.1"/>
    </source>
</evidence>
<keyword evidence="6" id="KW-1185">Reference proteome</keyword>
<feature type="compositionally biased region" description="Acidic residues" evidence="4">
    <location>
        <begin position="147"/>
        <end position="156"/>
    </location>
</feature>
<feature type="repeat" description="ANK" evidence="3">
    <location>
        <begin position="43"/>
        <end position="76"/>
    </location>
</feature>
<keyword evidence="1" id="KW-0677">Repeat</keyword>
<protein>
    <submittedName>
        <fullName evidence="5">Ankyrin repeat-containing domain protein</fullName>
    </submittedName>
</protein>
<evidence type="ECO:0000313" key="6">
    <source>
        <dbReference type="Proteomes" id="UP000813824"/>
    </source>
</evidence>
<dbReference type="Gene3D" id="1.25.40.20">
    <property type="entry name" value="Ankyrin repeat-containing domain"/>
    <property type="match status" value="1"/>
</dbReference>
<dbReference type="PRINTS" id="PR01415">
    <property type="entry name" value="ANKYRIN"/>
</dbReference>
<evidence type="ECO:0000256" key="4">
    <source>
        <dbReference type="SAM" id="MobiDB-lite"/>
    </source>
</evidence>
<dbReference type="PROSITE" id="PS50088">
    <property type="entry name" value="ANK_REPEAT"/>
    <property type="match status" value="2"/>
</dbReference>
<dbReference type="EMBL" id="JAEVFJ010000020">
    <property type="protein sequence ID" value="KAH8099456.1"/>
    <property type="molecule type" value="Genomic_DNA"/>
</dbReference>
<dbReference type="PANTHER" id="PTHR24126">
    <property type="entry name" value="ANKYRIN REPEAT, PH AND SEC7 DOMAIN CONTAINING PROTEIN SECG-RELATED"/>
    <property type="match status" value="1"/>
</dbReference>
<proteinExistence type="predicted"/>
<evidence type="ECO:0000256" key="2">
    <source>
        <dbReference type="ARBA" id="ARBA00023043"/>
    </source>
</evidence>